<feature type="non-terminal residue" evidence="1">
    <location>
        <position position="1"/>
    </location>
</feature>
<dbReference type="EMBL" id="AGNL01000488">
    <property type="protein sequence ID" value="EJK77728.1"/>
    <property type="molecule type" value="Genomic_DNA"/>
</dbReference>
<protein>
    <submittedName>
        <fullName evidence="1">Uncharacterized protein</fullName>
    </submittedName>
</protein>
<accession>K0TGA3</accession>
<reference evidence="1 2" key="1">
    <citation type="journal article" date="2012" name="Genome Biol.">
        <title>Genome and low-iron response of an oceanic diatom adapted to chronic iron limitation.</title>
        <authorList>
            <person name="Lommer M."/>
            <person name="Specht M."/>
            <person name="Roy A.S."/>
            <person name="Kraemer L."/>
            <person name="Andreson R."/>
            <person name="Gutowska M.A."/>
            <person name="Wolf J."/>
            <person name="Bergner S.V."/>
            <person name="Schilhabel M.B."/>
            <person name="Klostermeier U.C."/>
            <person name="Beiko R.G."/>
            <person name="Rosenstiel P."/>
            <person name="Hippler M."/>
            <person name="Laroche J."/>
        </authorList>
    </citation>
    <scope>NUCLEOTIDE SEQUENCE [LARGE SCALE GENOMIC DNA]</scope>
    <source>
        <strain evidence="1 2">CCMP1005</strain>
    </source>
</reference>
<name>K0TGA3_THAOC</name>
<proteinExistence type="predicted"/>
<dbReference type="AlphaFoldDB" id="K0TGA3"/>
<gene>
    <name evidence="1" type="ORF">THAOC_00421</name>
</gene>
<organism evidence="1 2">
    <name type="scientific">Thalassiosira oceanica</name>
    <name type="common">Marine diatom</name>
    <dbReference type="NCBI Taxonomy" id="159749"/>
    <lineage>
        <taxon>Eukaryota</taxon>
        <taxon>Sar</taxon>
        <taxon>Stramenopiles</taxon>
        <taxon>Ochrophyta</taxon>
        <taxon>Bacillariophyta</taxon>
        <taxon>Coscinodiscophyceae</taxon>
        <taxon>Thalassiosirophycidae</taxon>
        <taxon>Thalassiosirales</taxon>
        <taxon>Thalassiosiraceae</taxon>
        <taxon>Thalassiosira</taxon>
    </lineage>
</organism>
<evidence type="ECO:0000313" key="1">
    <source>
        <dbReference type="EMBL" id="EJK77728.1"/>
    </source>
</evidence>
<dbReference type="Proteomes" id="UP000266841">
    <property type="component" value="Unassembled WGS sequence"/>
</dbReference>
<keyword evidence="2" id="KW-1185">Reference proteome</keyword>
<comment type="caution">
    <text evidence="1">The sequence shown here is derived from an EMBL/GenBank/DDBJ whole genome shotgun (WGS) entry which is preliminary data.</text>
</comment>
<sequence>IPALAGRECNASAVASCNLRTLSPQWRGAVSSLVGARETKNLQLGFPHRFSTHKPKLENAFATAPARPPGGAACGTVDTVHHKLRLSPSMSSNAVLGAVSRQRAAGGSPAARTGGTTCTVAGPGHPAFLATKFGNLLPKATRFSEAERMRKEVLRHVEPFGINRIILGKGSHKNKNEKTIGTFPHHRWNWVCGVCKPADRNKPADESGCCGFKVNALVVDNDDGYGPHAVITKFSFSALSKHMLVRAEARAAASGDRTVRHEDQLTSAQTNLLNVLGKNRSVAQEARDLFGDLFPDVKLDTNLMNRVMRKGLHDACGKDDDESMTLFVTKLVEWKKDGGFFKIEICPVTGKLLSVACQMKLETALAERYGTQVYFCDTTHNTTKYGLKAGPLGSIDCFGHTPPIGYILVPEESGQVVHDRLTDLKLNNPGAIAGTTKLDSDDQRHSKETPIGAYHVLDFSTQWPQGSSI</sequence>
<evidence type="ECO:0000313" key="2">
    <source>
        <dbReference type="Proteomes" id="UP000266841"/>
    </source>
</evidence>